<gene>
    <name evidence="5" type="ORF">LTT95_00205</name>
</gene>
<dbReference type="InterPro" id="IPR036390">
    <property type="entry name" value="WH_DNA-bd_sf"/>
</dbReference>
<evidence type="ECO:0000313" key="5">
    <source>
        <dbReference type="EMBL" id="MCD9095366.1"/>
    </source>
</evidence>
<dbReference type="Proteomes" id="UP001430360">
    <property type="component" value="Unassembled WGS sequence"/>
</dbReference>
<reference evidence="5" key="2">
    <citation type="journal article" date="2022" name="Syst. Appl. Microbiol.">
        <title>Physiological and genomic characterisation of Luteimonas fraxinea sp. nov., a bacterial species associated with trees tolerant to ash dieback.</title>
        <authorList>
            <person name="Ulrich K."/>
            <person name="Becker R."/>
            <person name="Behrendt U."/>
            <person name="Kube M."/>
            <person name="Schneck V."/>
            <person name="Ulrich A."/>
        </authorList>
    </citation>
    <scope>NUCLEOTIDE SEQUENCE</scope>
    <source>
        <strain evidence="5">A1P009</strain>
    </source>
</reference>
<name>A0ABS8U9B8_9GAMM</name>
<dbReference type="PANTHER" id="PTHR43537:SF5">
    <property type="entry name" value="UXU OPERON TRANSCRIPTIONAL REGULATOR"/>
    <property type="match status" value="1"/>
</dbReference>
<dbReference type="RefSeq" id="WP_232133919.1">
    <property type="nucleotide sequence ID" value="NZ_CP089507.1"/>
</dbReference>
<sequence length="207" mass="23525">MNAIHTKSTFLYERIRRAIQEGRYQPGQHVEPLTLAREFRTSVTPVRYALHRLAGAGLVELHARGGFHVPLPFEAALRDRYDWMEILLLEAVDRTAAAHLAAESLPPLDPQDLPKSTWKLFDAIAKAVEFEELHEAVKRTNDQLAPIRRAKQSLIGNAHDELAELYSHWAARDLTSLKAGVRAFHQRRIAMVPKIVSHLSQKRDALH</sequence>
<dbReference type="Gene3D" id="1.10.10.10">
    <property type="entry name" value="Winged helix-like DNA-binding domain superfamily/Winged helix DNA-binding domain"/>
    <property type="match status" value="1"/>
</dbReference>
<dbReference type="EMBL" id="JAJQKU010000001">
    <property type="protein sequence ID" value="MCD9095366.1"/>
    <property type="molecule type" value="Genomic_DNA"/>
</dbReference>
<dbReference type="Pfam" id="PF00392">
    <property type="entry name" value="GntR"/>
    <property type="match status" value="1"/>
</dbReference>
<dbReference type="InterPro" id="IPR036388">
    <property type="entry name" value="WH-like_DNA-bd_sf"/>
</dbReference>
<evidence type="ECO:0000259" key="4">
    <source>
        <dbReference type="PROSITE" id="PS50949"/>
    </source>
</evidence>
<dbReference type="SUPFAM" id="SSF46785">
    <property type="entry name" value="Winged helix' DNA-binding domain"/>
    <property type="match status" value="1"/>
</dbReference>
<reference evidence="5" key="1">
    <citation type="submission" date="2021-12" db="EMBL/GenBank/DDBJ databases">
        <authorList>
            <person name="Ulrich A."/>
        </authorList>
    </citation>
    <scope>NUCLEOTIDE SEQUENCE</scope>
    <source>
        <strain evidence="5">A1P009</strain>
    </source>
</reference>
<dbReference type="InterPro" id="IPR000524">
    <property type="entry name" value="Tscrpt_reg_HTH_GntR"/>
</dbReference>
<feature type="domain" description="HTH gntR-type" evidence="4">
    <location>
        <begin position="5"/>
        <end position="72"/>
    </location>
</feature>
<keyword evidence="6" id="KW-1185">Reference proteome</keyword>
<protein>
    <submittedName>
        <fullName evidence="5">GntR family transcriptional regulator</fullName>
    </submittedName>
</protein>
<dbReference type="PROSITE" id="PS50949">
    <property type="entry name" value="HTH_GNTR"/>
    <property type="match status" value="1"/>
</dbReference>
<accession>A0ABS8U9B8</accession>
<keyword evidence="2" id="KW-0238">DNA-binding</keyword>
<dbReference type="SMART" id="SM00345">
    <property type="entry name" value="HTH_GNTR"/>
    <property type="match status" value="1"/>
</dbReference>
<evidence type="ECO:0000256" key="1">
    <source>
        <dbReference type="ARBA" id="ARBA00023015"/>
    </source>
</evidence>
<keyword evidence="3" id="KW-0804">Transcription</keyword>
<dbReference type="PANTHER" id="PTHR43537">
    <property type="entry name" value="TRANSCRIPTIONAL REGULATOR, GNTR FAMILY"/>
    <property type="match status" value="1"/>
</dbReference>
<organism evidence="5 6">
    <name type="scientific">Luteimonas fraxinea</name>
    <dbReference type="NCBI Taxonomy" id="2901869"/>
    <lineage>
        <taxon>Bacteria</taxon>
        <taxon>Pseudomonadati</taxon>
        <taxon>Pseudomonadota</taxon>
        <taxon>Gammaproteobacteria</taxon>
        <taxon>Lysobacterales</taxon>
        <taxon>Lysobacteraceae</taxon>
        <taxon>Luteimonas</taxon>
    </lineage>
</organism>
<comment type="caution">
    <text evidence="5">The sequence shown here is derived from an EMBL/GenBank/DDBJ whole genome shotgun (WGS) entry which is preliminary data.</text>
</comment>
<proteinExistence type="predicted"/>
<evidence type="ECO:0000256" key="2">
    <source>
        <dbReference type="ARBA" id="ARBA00023125"/>
    </source>
</evidence>
<evidence type="ECO:0000256" key="3">
    <source>
        <dbReference type="ARBA" id="ARBA00023163"/>
    </source>
</evidence>
<keyword evidence="1" id="KW-0805">Transcription regulation</keyword>
<evidence type="ECO:0000313" key="6">
    <source>
        <dbReference type="Proteomes" id="UP001430360"/>
    </source>
</evidence>